<dbReference type="Pfam" id="PF08242">
    <property type="entry name" value="Methyltransf_12"/>
    <property type="match status" value="1"/>
</dbReference>
<dbReference type="SMART" id="SM00822">
    <property type="entry name" value="PKS_KR"/>
    <property type="match status" value="1"/>
</dbReference>
<keyword evidence="4" id="KW-0808">Transferase</keyword>
<dbReference type="PROSITE" id="PS00012">
    <property type="entry name" value="PHOSPHOPANTETHEINE"/>
    <property type="match status" value="1"/>
</dbReference>
<dbReference type="PROSITE" id="PS00606">
    <property type="entry name" value="KS3_1"/>
    <property type="match status" value="1"/>
</dbReference>
<dbReference type="InterPro" id="IPR032821">
    <property type="entry name" value="PKS_assoc"/>
</dbReference>
<dbReference type="PANTHER" id="PTHR43775">
    <property type="entry name" value="FATTY ACID SYNTHASE"/>
    <property type="match status" value="1"/>
</dbReference>
<dbReference type="SUPFAM" id="SSF52151">
    <property type="entry name" value="FabD/lysophospholipase-like"/>
    <property type="match status" value="1"/>
</dbReference>
<dbReference type="InterPro" id="IPR013217">
    <property type="entry name" value="Methyltransf_12"/>
</dbReference>
<dbReference type="OrthoDB" id="329835at2759"/>
<dbReference type="PANTHER" id="PTHR43775:SF20">
    <property type="entry name" value="HYBRID PKS-NRPS SYNTHETASE APDA"/>
    <property type="match status" value="1"/>
</dbReference>
<dbReference type="InterPro" id="IPR016036">
    <property type="entry name" value="Malonyl_transacylase_ACP-bd"/>
</dbReference>
<dbReference type="Gene3D" id="3.40.50.150">
    <property type="entry name" value="Vaccinia Virus protein VP39"/>
    <property type="match status" value="1"/>
</dbReference>
<dbReference type="InterPro" id="IPR013968">
    <property type="entry name" value="PKS_KR"/>
</dbReference>
<dbReference type="SMART" id="SM00825">
    <property type="entry name" value="PKS_KS"/>
    <property type="match status" value="1"/>
</dbReference>
<gene>
    <name evidence="10" type="ORF">PENFLA_c007G08905</name>
</gene>
<dbReference type="GO" id="GO:0030639">
    <property type="term" value="P:polyketide biosynthetic process"/>
    <property type="evidence" value="ECO:0007669"/>
    <property type="project" value="UniProtKB-ARBA"/>
</dbReference>
<reference evidence="11" key="1">
    <citation type="journal article" date="2017" name="Nat. Microbiol.">
        <title>Global analysis of biosynthetic gene clusters reveals vast potential of secondary metabolite production in Penicillium species.</title>
        <authorList>
            <person name="Nielsen J.C."/>
            <person name="Grijseels S."/>
            <person name="Prigent S."/>
            <person name="Ji B."/>
            <person name="Dainat J."/>
            <person name="Nielsen K.F."/>
            <person name="Frisvad J.C."/>
            <person name="Workman M."/>
            <person name="Nielsen J."/>
        </authorList>
    </citation>
    <scope>NUCLEOTIDE SEQUENCE [LARGE SCALE GENOMIC DNA]</scope>
    <source>
        <strain evidence="11">IBT 14082</strain>
    </source>
</reference>
<dbReference type="Pfam" id="PF00109">
    <property type="entry name" value="ketoacyl-synt"/>
    <property type="match status" value="1"/>
</dbReference>
<dbReference type="InterPro" id="IPR016039">
    <property type="entry name" value="Thiolase-like"/>
</dbReference>
<dbReference type="InterPro" id="IPR057326">
    <property type="entry name" value="KR_dom"/>
</dbReference>
<dbReference type="PROSITE" id="PS50075">
    <property type="entry name" value="CARRIER"/>
    <property type="match status" value="1"/>
</dbReference>
<dbReference type="InterPro" id="IPR020806">
    <property type="entry name" value="PKS_PP-bd"/>
</dbReference>
<dbReference type="SMART" id="SM00826">
    <property type="entry name" value="PKS_DH"/>
    <property type="match status" value="1"/>
</dbReference>
<dbReference type="GO" id="GO:0004315">
    <property type="term" value="F:3-oxoacyl-[acyl-carrier-protein] synthase activity"/>
    <property type="evidence" value="ECO:0007669"/>
    <property type="project" value="InterPro"/>
</dbReference>
<dbReference type="SUPFAM" id="SSF53901">
    <property type="entry name" value="Thiolase-like"/>
    <property type="match status" value="1"/>
</dbReference>
<evidence type="ECO:0000256" key="4">
    <source>
        <dbReference type="ARBA" id="ARBA00022679"/>
    </source>
</evidence>
<feature type="active site" description="Proton acceptor; for dehydratase activity" evidence="6">
    <location>
        <position position="977"/>
    </location>
</feature>
<dbReference type="InterPro" id="IPR049552">
    <property type="entry name" value="PKS_DH_N"/>
</dbReference>
<dbReference type="InterPro" id="IPR018201">
    <property type="entry name" value="Ketoacyl_synth_AS"/>
</dbReference>
<dbReference type="GO" id="GO:0032259">
    <property type="term" value="P:methylation"/>
    <property type="evidence" value="ECO:0007669"/>
    <property type="project" value="UniProtKB-KW"/>
</dbReference>
<evidence type="ECO:0000259" key="8">
    <source>
        <dbReference type="PROSITE" id="PS52004"/>
    </source>
</evidence>
<accession>A0A1V6TJ57</accession>
<keyword evidence="2" id="KW-0597">Phosphoprotein</keyword>
<dbReference type="InterPro" id="IPR014043">
    <property type="entry name" value="Acyl_transferase_dom"/>
</dbReference>
<feature type="domain" description="Carrier" evidence="7">
    <location>
        <begin position="2403"/>
        <end position="2485"/>
    </location>
</feature>
<evidence type="ECO:0000256" key="1">
    <source>
        <dbReference type="ARBA" id="ARBA00022450"/>
    </source>
</evidence>
<keyword evidence="3" id="KW-0489">Methyltransferase</keyword>
<dbReference type="Gene3D" id="3.40.366.10">
    <property type="entry name" value="Malonyl-Coenzyme A Acyl Carrier Protein, domain 2"/>
    <property type="match status" value="1"/>
</dbReference>
<evidence type="ECO:0000259" key="9">
    <source>
        <dbReference type="PROSITE" id="PS52019"/>
    </source>
</evidence>
<dbReference type="InterPro" id="IPR049900">
    <property type="entry name" value="PKS_mFAS_DH"/>
</dbReference>
<dbReference type="Gene3D" id="3.40.50.720">
    <property type="entry name" value="NAD(P)-binding Rossmann-like Domain"/>
    <property type="match status" value="2"/>
</dbReference>
<evidence type="ECO:0000256" key="3">
    <source>
        <dbReference type="ARBA" id="ARBA00022603"/>
    </source>
</evidence>
<dbReference type="InterPro" id="IPR036736">
    <property type="entry name" value="ACP-like_sf"/>
</dbReference>
<dbReference type="InterPro" id="IPR009081">
    <property type="entry name" value="PP-bd_ACP"/>
</dbReference>
<dbReference type="CDD" id="cd00833">
    <property type="entry name" value="PKS"/>
    <property type="match status" value="1"/>
</dbReference>
<dbReference type="Pfam" id="PF14765">
    <property type="entry name" value="PS-DH"/>
    <property type="match status" value="1"/>
</dbReference>
<feature type="domain" description="Ketosynthase family 3 (KS3)" evidence="8">
    <location>
        <begin position="6"/>
        <end position="442"/>
    </location>
</feature>
<evidence type="ECO:0000313" key="10">
    <source>
        <dbReference type="EMBL" id="OQE26044.1"/>
    </source>
</evidence>
<dbReference type="InterPro" id="IPR001227">
    <property type="entry name" value="Ac_transferase_dom_sf"/>
</dbReference>
<dbReference type="Pfam" id="PF21089">
    <property type="entry name" value="PKS_DH_N"/>
    <property type="match status" value="1"/>
</dbReference>
<proteinExistence type="predicted"/>
<name>A0A1V6TJ57_9EURO</name>
<dbReference type="EMBL" id="MLQL01000007">
    <property type="protein sequence ID" value="OQE26044.1"/>
    <property type="molecule type" value="Genomic_DNA"/>
</dbReference>
<feature type="domain" description="PKS/mFAS DH" evidence="9">
    <location>
        <begin position="945"/>
        <end position="1244"/>
    </location>
</feature>
<evidence type="ECO:0000259" key="7">
    <source>
        <dbReference type="PROSITE" id="PS50075"/>
    </source>
</evidence>
<organism evidence="10 11">
    <name type="scientific">Penicillium flavigenum</name>
    <dbReference type="NCBI Taxonomy" id="254877"/>
    <lineage>
        <taxon>Eukaryota</taxon>
        <taxon>Fungi</taxon>
        <taxon>Dikarya</taxon>
        <taxon>Ascomycota</taxon>
        <taxon>Pezizomycotina</taxon>
        <taxon>Eurotiomycetes</taxon>
        <taxon>Eurotiomycetidae</taxon>
        <taxon>Eurotiales</taxon>
        <taxon>Aspergillaceae</taxon>
        <taxon>Penicillium</taxon>
    </lineage>
</organism>
<evidence type="ECO:0000256" key="5">
    <source>
        <dbReference type="ARBA" id="ARBA00023268"/>
    </source>
</evidence>
<comment type="caution">
    <text evidence="10">The sequence shown here is derived from an EMBL/GenBank/DDBJ whole genome shotgun (WGS) entry which is preliminary data.</text>
</comment>
<dbReference type="CDD" id="cd02440">
    <property type="entry name" value="AdoMet_MTases"/>
    <property type="match status" value="1"/>
</dbReference>
<dbReference type="InterPro" id="IPR042104">
    <property type="entry name" value="PKS_dehydratase_sf"/>
</dbReference>
<dbReference type="InterPro" id="IPR029063">
    <property type="entry name" value="SAM-dependent_MTases_sf"/>
</dbReference>
<dbReference type="InterPro" id="IPR020807">
    <property type="entry name" value="PKS_DH"/>
</dbReference>
<dbReference type="PROSITE" id="PS52004">
    <property type="entry name" value="KS3_2"/>
    <property type="match status" value="1"/>
</dbReference>
<keyword evidence="5" id="KW-0511">Multifunctional enzyme</keyword>
<dbReference type="STRING" id="254877.A0A1V6TJ57"/>
<dbReference type="InterPro" id="IPR049551">
    <property type="entry name" value="PKS_DH_C"/>
</dbReference>
<dbReference type="InterPro" id="IPR014030">
    <property type="entry name" value="Ketoacyl_synth_N"/>
</dbReference>
<feature type="active site" description="Proton donor; for dehydratase activity" evidence="6">
    <location>
        <position position="1159"/>
    </location>
</feature>
<protein>
    <submittedName>
        <fullName evidence="10">Uncharacterized protein</fullName>
    </submittedName>
</protein>
<dbReference type="InterPro" id="IPR016035">
    <property type="entry name" value="Acyl_Trfase/lysoPLipase"/>
</dbReference>
<feature type="region of interest" description="C-terminal hotdog fold" evidence="6">
    <location>
        <begin position="1100"/>
        <end position="1244"/>
    </location>
</feature>
<dbReference type="PROSITE" id="PS52019">
    <property type="entry name" value="PKS_MFAS_DH"/>
    <property type="match status" value="1"/>
</dbReference>
<dbReference type="FunFam" id="3.40.47.10:FF:000019">
    <property type="entry name" value="Polyketide synthase type I"/>
    <property type="match status" value="1"/>
</dbReference>
<dbReference type="InterPro" id="IPR050091">
    <property type="entry name" value="PKS_NRPS_Biosynth_Enz"/>
</dbReference>
<evidence type="ECO:0000313" key="11">
    <source>
        <dbReference type="Proteomes" id="UP000191342"/>
    </source>
</evidence>
<keyword evidence="1" id="KW-0596">Phosphopantetheine</keyword>
<dbReference type="SUPFAM" id="SSF55048">
    <property type="entry name" value="Probable ACP-binding domain of malonyl-CoA ACP transacylase"/>
    <property type="match status" value="1"/>
</dbReference>
<dbReference type="GO" id="GO:0008168">
    <property type="term" value="F:methyltransferase activity"/>
    <property type="evidence" value="ECO:0007669"/>
    <property type="project" value="UniProtKB-KW"/>
</dbReference>
<feature type="region of interest" description="N-terminal hotdog fold" evidence="6">
    <location>
        <begin position="945"/>
        <end position="1085"/>
    </location>
</feature>
<dbReference type="Pfam" id="PF00698">
    <property type="entry name" value="Acyl_transf_1"/>
    <property type="match status" value="1"/>
</dbReference>
<dbReference type="InterPro" id="IPR036291">
    <property type="entry name" value="NAD(P)-bd_dom_sf"/>
</dbReference>
<dbReference type="SUPFAM" id="SSF51735">
    <property type="entry name" value="NAD(P)-binding Rossmann-fold domains"/>
    <property type="match status" value="1"/>
</dbReference>
<dbReference type="Gene3D" id="3.40.47.10">
    <property type="match status" value="1"/>
</dbReference>
<dbReference type="SMART" id="SM00823">
    <property type="entry name" value="PKS_PP"/>
    <property type="match status" value="1"/>
</dbReference>
<dbReference type="InterPro" id="IPR006162">
    <property type="entry name" value="Ppantetheine_attach_site"/>
</dbReference>
<dbReference type="SUPFAM" id="SSF53335">
    <property type="entry name" value="S-adenosyl-L-methionine-dependent methyltransferases"/>
    <property type="match status" value="1"/>
</dbReference>
<dbReference type="Pfam" id="PF08659">
    <property type="entry name" value="KR"/>
    <property type="match status" value="1"/>
</dbReference>
<keyword evidence="11" id="KW-1185">Reference proteome</keyword>
<dbReference type="InterPro" id="IPR014031">
    <property type="entry name" value="Ketoacyl_synth_C"/>
</dbReference>
<dbReference type="SUPFAM" id="SSF47336">
    <property type="entry name" value="ACP-like"/>
    <property type="match status" value="1"/>
</dbReference>
<dbReference type="GO" id="GO:0004312">
    <property type="term" value="F:fatty acid synthase activity"/>
    <property type="evidence" value="ECO:0007669"/>
    <property type="project" value="TreeGrafter"/>
</dbReference>
<dbReference type="Proteomes" id="UP000191342">
    <property type="component" value="Unassembled WGS sequence"/>
</dbReference>
<dbReference type="Pfam" id="PF16197">
    <property type="entry name" value="KAsynt_C_assoc"/>
    <property type="match status" value="1"/>
</dbReference>
<dbReference type="Gene3D" id="3.10.129.110">
    <property type="entry name" value="Polyketide synthase dehydratase"/>
    <property type="match status" value="1"/>
</dbReference>
<sequence>MAPCPNEPIAIIGSGCRFPGNASSASRLWELLRDPRDCLTEIPKDRFNWEGYHYANGPHHGSNITKYSHFLEEDIRKFDPQFFNIQPAEAEAIDPQQRLLLETVYEGLESAGLRLESLQGSSTAVYVGLMSCDYTDVVQGDIDCIPKYAGTGISRSIHSNRISYFFDWHGPSVTIDTACSSSMVALHLAVQSLRSGESSVAVACGASLIISPPNYLILSHLKMICPDGRAKMWDASANGYARGEGVGAIVLKTLSAAIADGDPIDCIVRETGINQDGRTRGITMPSSAAQADLIRKTYQRAGLDISRREDRPQYFEAHGTGTRAGDPREAEAVHNAFFGGREEGLGEDDAIHIGSIKTVIGHTEGTAGLAGLLKAALAIKHGYIPPNMLFDHLSPAVAPYAKHLRLATALTPWPVLDKSVPRRVSVNSFGFGGANGHAILESYEDTRGVHAEPGTQTSTVTTPFVFSAQSERTLASILQKFSEYLKSSAEVDLRSLASTLQYKRSTFGVRTAITALSTDDLLSKLSIKLSTTENPVGVKPSLKHDGQILGVFTGQGAQWAGMGQELLRASPRAREIVQSLDNSLATLPRENDRPSWTVEEELLKSPENSRIGEPAISQPLCTAVQILLVDMLQSAGIRFHTVVGHSSGEIGAAYAAGLVTAYDAIRIAYYRGVYTKLAGGKEGQRGATMAVGLSPDEARELCEAPGFHGRITVAACNSSTSVTISGDDDAINEARLHLDEHNKFARVLKVDMAYHSHHMLPCAQPYLDALRSCDIRPASPEGSSPVWLSSVYPGEAMSEACAGLSGEYWVANMTQPVLFAGALEAALTTREEGFDAGLEVGPHPALQSPVLQTIQDISEAKLPYSGVLSRRKNDLTVFAEALGMLWTYCGCGTVDFAGYDRTFFSNASKVSFVREIPTYPWDHERSYWFECRKERAERNRPGPVHSLLGVPYGDATDTEVTWRNFLIPKEIPWLSDHRLQGRAVLPGAAYVVMACEAALLKAQAGEVRLIEVCDLVIHRAISFSDETTGAEVVLTLSDIERTLTHSGSGEEICSANWTVQTPTNEETDKLSRIASGSVSLLLGLSEASVLPGRALDDVLPNMISVDVDEFYSTLYELGYGYTGAFRSISRLERKMGHSYGCFQPQISPENSIVHPALLDVAFQALSAAASHPGDGSLWSLHVPTGIRTVRINPYHSHQSEILSFYGSVPNSSEAGDVTIYTDAGDAFVQIESVTTVPFTKAAEADDRNIFSEEVWAPADPDASSVMIEARATADEMERARSCERVAHFYLKNLRSEVSALQECNAAFHHQQLLAWASHLVSEVASGKRRHCEADWANDTEEEIKRIFDRYPDDIDLKLIKSMGQAYPSIVRGESNPIEHLTKDDMLDKLYAEGLGFSVANTWAARLIKQISHRYPQMNIIDIGAGTGGTTKMILDHLGSAFKSYTYTDTSKAFSVKAQEMFSAYTNRMIFKPFDMEKEANSQGYEEHSYEVVVALNVIHAAKDIGDTLQNLRSLLKPGGYLVLLELTDQEPSRIGFLMGGLPGWWHSQGGNRKWAPILSTAQWHSLLQKTGFSGLDTVAMSQDGLANPYSVSVTQAVDDRVAFLRQPLFSRTTLDAEIEDLLIVGGTTLETARLSTDVQCMLGQRFRTITTIETLEEVNDLFGADNLPTTILVLTELEVSIFKEMSASRLQAVKTLLANYHNLLWVTRGCKSTEPYNNMMIGLGRSASNERKELRLQFLDVEDGSATVALDGRRLSEMLLRLRVTQIWEREGTLDQILWTTEPEFCTSKDGRLLVPRIYQQEAQNSRYNSKQRQISYEVSPTTEMVSIAYSESSSRGFRLVTEAPSSTNLSSEHSVSIFVLYSGLSALRLVGGQYLFPIIGRCMDTNETVFALSTSNSSLAVVPQEYVVFVTVVSGQEKALLLRLVWELIVHTIISTATKGETILTLGVETELLEILRSHADKQGISVFTVTDDPRLKEDARSIFIHPLGFKNVLRAKLPSSMSAFLNLCSSGSTQDNLHKRLTSALPKFCQVHTATTLLSPTSFSRPYLQGSSLRDLLAGVPPDAYQAFSGPHADRLTRTIRQVSHLSPEDEAFTIVDWGADNTVPVDVSPVDHGISFPADKTYLLVGLTGDLGQSLCEWFVQKGARHLALTSRNPKVGQKWLDIMKAAGATIKVCAMDVTNKASVRAVYEEICQTLPPIAGVANAAMVMQDIMLSNMKLDDLLAVMKPKVDGSRYLHEVFGDNHPLDFFILFSSLSLVVGSSGQSNYAAANGYMTSLVGQRRAQGLAGSVMHIGAIIGAGYITRTGQLKSGALNALGAYPLSVADFHQLFGEAVLASPPHSGRKPDIVTGLRTINPEIDDRVLWRSNPKFCHLWKVEEEEMQTSGGAKQSIVSVKVQLAEATSKAQARKIIQECFSARLVVLLQLNAGDMDDNVAIVKLGVDSLVAVEARSWFIKQLNVDISVLRILSGACVVDLVEDTLELMGPELLPKVKADGQPA</sequence>
<dbReference type="InterPro" id="IPR020841">
    <property type="entry name" value="PKS_Beta-ketoAc_synthase_dom"/>
</dbReference>
<dbReference type="GO" id="GO:0006633">
    <property type="term" value="P:fatty acid biosynthetic process"/>
    <property type="evidence" value="ECO:0007669"/>
    <property type="project" value="InterPro"/>
</dbReference>
<dbReference type="GO" id="GO:0031177">
    <property type="term" value="F:phosphopantetheine binding"/>
    <property type="evidence" value="ECO:0007669"/>
    <property type="project" value="InterPro"/>
</dbReference>
<dbReference type="Pfam" id="PF02801">
    <property type="entry name" value="Ketoacyl-synt_C"/>
    <property type="match status" value="1"/>
</dbReference>
<evidence type="ECO:0000256" key="6">
    <source>
        <dbReference type="PROSITE-ProRule" id="PRU01363"/>
    </source>
</evidence>
<dbReference type="GO" id="GO:1901336">
    <property type="term" value="P:lactone biosynthetic process"/>
    <property type="evidence" value="ECO:0007669"/>
    <property type="project" value="UniProtKB-ARBA"/>
</dbReference>
<evidence type="ECO:0000256" key="2">
    <source>
        <dbReference type="ARBA" id="ARBA00022553"/>
    </source>
</evidence>
<dbReference type="SMART" id="SM00827">
    <property type="entry name" value="PKS_AT"/>
    <property type="match status" value="1"/>
</dbReference>